<accession>A0A9N9S874</accession>
<comment type="similarity">
    <text evidence="1">Belongs to the peptidase C1 family.</text>
</comment>
<feature type="signal peptide" evidence="6">
    <location>
        <begin position="1"/>
        <end position="18"/>
    </location>
</feature>
<reference evidence="8" key="1">
    <citation type="submission" date="2022-01" db="EMBL/GenBank/DDBJ databases">
        <authorList>
            <person name="King R."/>
        </authorList>
    </citation>
    <scope>NUCLEOTIDE SEQUENCE</scope>
</reference>
<dbReference type="InterPro" id="IPR039417">
    <property type="entry name" value="Peptidase_C1A_papain-like"/>
</dbReference>
<dbReference type="Gene3D" id="3.90.70.10">
    <property type="entry name" value="Cysteine proteinases"/>
    <property type="match status" value="1"/>
</dbReference>
<evidence type="ECO:0000313" key="9">
    <source>
        <dbReference type="Proteomes" id="UP001153620"/>
    </source>
</evidence>
<evidence type="ECO:0000256" key="2">
    <source>
        <dbReference type="ARBA" id="ARBA00022670"/>
    </source>
</evidence>
<dbReference type="FunFam" id="3.90.70.10:FF:000332">
    <property type="entry name" value="Cathepsin L1"/>
    <property type="match status" value="1"/>
</dbReference>
<dbReference type="Proteomes" id="UP001153620">
    <property type="component" value="Chromosome 4"/>
</dbReference>
<dbReference type="EMBL" id="OU895880">
    <property type="protein sequence ID" value="CAG9810837.1"/>
    <property type="molecule type" value="Genomic_DNA"/>
</dbReference>
<keyword evidence="3" id="KW-0378">Hydrolase</keyword>
<keyword evidence="9" id="KW-1185">Reference proteome</keyword>
<dbReference type="GO" id="GO:0008234">
    <property type="term" value="F:cysteine-type peptidase activity"/>
    <property type="evidence" value="ECO:0007669"/>
    <property type="project" value="UniProtKB-KW"/>
</dbReference>
<feature type="domain" description="Peptidase C1A papain C-terminal" evidence="7">
    <location>
        <begin position="115"/>
        <end position="290"/>
    </location>
</feature>
<dbReference type="GO" id="GO:0006508">
    <property type="term" value="P:proteolysis"/>
    <property type="evidence" value="ECO:0007669"/>
    <property type="project" value="UniProtKB-KW"/>
</dbReference>
<dbReference type="SUPFAM" id="SSF54001">
    <property type="entry name" value="Cysteine proteinases"/>
    <property type="match status" value="1"/>
</dbReference>
<dbReference type="SMART" id="SM00645">
    <property type="entry name" value="Pept_C1"/>
    <property type="match status" value="1"/>
</dbReference>
<dbReference type="Pfam" id="PF00112">
    <property type="entry name" value="Peptidase_C1"/>
    <property type="match status" value="1"/>
</dbReference>
<evidence type="ECO:0000256" key="1">
    <source>
        <dbReference type="ARBA" id="ARBA00008455"/>
    </source>
</evidence>
<evidence type="ECO:0000259" key="7">
    <source>
        <dbReference type="SMART" id="SM00645"/>
    </source>
</evidence>
<dbReference type="InterPro" id="IPR000169">
    <property type="entry name" value="Pept_cys_AS"/>
</dbReference>
<keyword evidence="4" id="KW-0788">Thiol protease</keyword>
<evidence type="ECO:0000256" key="5">
    <source>
        <dbReference type="ARBA" id="ARBA00023157"/>
    </source>
</evidence>
<dbReference type="InterPro" id="IPR013128">
    <property type="entry name" value="Peptidase_C1A"/>
</dbReference>
<keyword evidence="5" id="KW-1015">Disulfide bond</keyword>
<evidence type="ECO:0000256" key="4">
    <source>
        <dbReference type="ARBA" id="ARBA00022807"/>
    </source>
</evidence>
<dbReference type="OrthoDB" id="10253408at2759"/>
<gene>
    <name evidence="8" type="ORF">CHIRRI_LOCUS13649</name>
</gene>
<feature type="chain" id="PRO_5040323412" description="Peptidase C1A papain C-terminal domain-containing protein" evidence="6">
    <location>
        <begin position="19"/>
        <end position="290"/>
    </location>
</feature>
<dbReference type="CDD" id="cd02248">
    <property type="entry name" value="Peptidase_C1A"/>
    <property type="match status" value="1"/>
</dbReference>
<dbReference type="InterPro" id="IPR038765">
    <property type="entry name" value="Papain-like_cys_pep_sf"/>
</dbReference>
<evidence type="ECO:0000256" key="6">
    <source>
        <dbReference type="SAM" id="SignalP"/>
    </source>
</evidence>
<protein>
    <recommendedName>
        <fullName evidence="7">Peptidase C1A papain C-terminal domain-containing protein</fullName>
    </recommendedName>
</protein>
<sequence length="290" mass="32194">MKIFVVLVIFVAVEMVKLEKSVKEKFSDWMSNNKKCSLKPTEIEAQFTNFVTELTVVLNQEAKFLSGRSLFRMRLNNRSSDSLDEKKTWLGLKVCDSLSGEMTGARDFELELSPAPDSVDYRELGYVTEVKDQGNCGCCYAFASMCALEGQMAKKYGQLSSLSEQNIVDCSKGSYGGNWGCDGGFAEPTFQYIIDQNGVDSLDSYSYEDGEGTCRYKSKNSIANVSGYHRIKGDEEYLKQALAEVGPLVVGVKSDLYTFYGYSEGIYDDEECYGGVNHAVCLVGKDKVVV</sequence>
<dbReference type="AlphaFoldDB" id="A0A9N9S874"/>
<dbReference type="PROSITE" id="PS00139">
    <property type="entry name" value="THIOL_PROTEASE_CYS"/>
    <property type="match status" value="1"/>
</dbReference>
<evidence type="ECO:0000256" key="3">
    <source>
        <dbReference type="ARBA" id="ARBA00022801"/>
    </source>
</evidence>
<dbReference type="PANTHER" id="PTHR12411">
    <property type="entry name" value="CYSTEINE PROTEASE FAMILY C1-RELATED"/>
    <property type="match status" value="1"/>
</dbReference>
<name>A0A9N9S874_9DIPT</name>
<dbReference type="InterPro" id="IPR000668">
    <property type="entry name" value="Peptidase_C1A_C"/>
</dbReference>
<evidence type="ECO:0000313" key="8">
    <source>
        <dbReference type="EMBL" id="CAG9810837.1"/>
    </source>
</evidence>
<reference evidence="8" key="2">
    <citation type="submission" date="2022-10" db="EMBL/GenBank/DDBJ databases">
        <authorList>
            <consortium name="ENA_rothamsted_submissions"/>
            <consortium name="culmorum"/>
            <person name="King R."/>
        </authorList>
    </citation>
    <scope>NUCLEOTIDE SEQUENCE</scope>
</reference>
<organism evidence="8 9">
    <name type="scientific">Chironomus riparius</name>
    <dbReference type="NCBI Taxonomy" id="315576"/>
    <lineage>
        <taxon>Eukaryota</taxon>
        <taxon>Metazoa</taxon>
        <taxon>Ecdysozoa</taxon>
        <taxon>Arthropoda</taxon>
        <taxon>Hexapoda</taxon>
        <taxon>Insecta</taxon>
        <taxon>Pterygota</taxon>
        <taxon>Neoptera</taxon>
        <taxon>Endopterygota</taxon>
        <taxon>Diptera</taxon>
        <taxon>Nematocera</taxon>
        <taxon>Chironomoidea</taxon>
        <taxon>Chironomidae</taxon>
        <taxon>Chironominae</taxon>
        <taxon>Chironomus</taxon>
    </lineage>
</organism>
<proteinExistence type="inferred from homology"/>
<keyword evidence="2" id="KW-0645">Protease</keyword>
<keyword evidence="6" id="KW-0732">Signal</keyword>